<gene>
    <name evidence="1" type="ORF">KK062_09290</name>
</gene>
<proteinExistence type="predicted"/>
<evidence type="ECO:0000313" key="2">
    <source>
        <dbReference type="Proteomes" id="UP001319080"/>
    </source>
</evidence>
<name>A0AAP2GV40_9BACT</name>
<comment type="caution">
    <text evidence="1">The sequence shown here is derived from an EMBL/GenBank/DDBJ whole genome shotgun (WGS) entry which is preliminary data.</text>
</comment>
<dbReference type="AlphaFoldDB" id="A0AAP2GV40"/>
<accession>A0AAP2GV40</accession>
<reference evidence="1 2" key="1">
    <citation type="submission" date="2021-05" db="EMBL/GenBank/DDBJ databases">
        <title>A Polyphasic approach of four new species of the genus Ohtaekwangia: Ohtaekwangia histidinii sp. nov., Ohtaekwangia cretensis sp. nov., Ohtaekwangia indiensis sp. nov., Ohtaekwangia reichenbachii sp. nov. from diverse environment.</title>
        <authorList>
            <person name="Octaviana S."/>
        </authorList>
    </citation>
    <scope>NUCLEOTIDE SEQUENCE [LARGE SCALE GENOMIC DNA]</scope>
    <source>
        <strain evidence="1 2">PWU5</strain>
    </source>
</reference>
<keyword evidence="2" id="KW-1185">Reference proteome</keyword>
<organism evidence="1 2">
    <name type="scientific">Dawidia cretensis</name>
    <dbReference type="NCBI Taxonomy" id="2782350"/>
    <lineage>
        <taxon>Bacteria</taxon>
        <taxon>Pseudomonadati</taxon>
        <taxon>Bacteroidota</taxon>
        <taxon>Cytophagia</taxon>
        <taxon>Cytophagales</taxon>
        <taxon>Chryseotaleaceae</taxon>
        <taxon>Dawidia</taxon>
    </lineage>
</organism>
<protein>
    <submittedName>
        <fullName evidence="1">Uncharacterized protein</fullName>
    </submittedName>
</protein>
<evidence type="ECO:0000313" key="1">
    <source>
        <dbReference type="EMBL" id="MBT1708417.1"/>
    </source>
</evidence>
<sequence length="181" mass="20560">MKELDKTVAAGDLDASAAHFHTIAGNVPEIEDFTFLSEFYRGLTLLRDDQSAEAVKAFENSVKLPEAYNVPRYLLQARVGAAYDNHDYRNFLEFSKQGLVYDTSATAWARVASAYSCLYVTEKSDSLLTSTQLYVDKTRLVGDTTRELAVYLNLIEYRVAMNKIVDRKDFEEKFPNGWTKN</sequence>
<dbReference type="RefSeq" id="WP_254084008.1">
    <property type="nucleotide sequence ID" value="NZ_JAHESE010000006.1"/>
</dbReference>
<dbReference type="Proteomes" id="UP001319080">
    <property type="component" value="Unassembled WGS sequence"/>
</dbReference>
<dbReference type="EMBL" id="JAHESE010000006">
    <property type="protein sequence ID" value="MBT1708417.1"/>
    <property type="molecule type" value="Genomic_DNA"/>
</dbReference>